<accession>A0ABV7XC16</accession>
<dbReference type="RefSeq" id="WP_380861795.1">
    <property type="nucleotide sequence ID" value="NZ_JBHRXV010000011.1"/>
</dbReference>
<evidence type="ECO:0000313" key="2">
    <source>
        <dbReference type="Proteomes" id="UP001595615"/>
    </source>
</evidence>
<gene>
    <name evidence="1" type="ORF">ACFOMD_12340</name>
</gene>
<reference evidence="2" key="1">
    <citation type="journal article" date="2019" name="Int. J. Syst. Evol. Microbiol.">
        <title>The Global Catalogue of Microorganisms (GCM) 10K type strain sequencing project: providing services to taxonomists for standard genome sequencing and annotation.</title>
        <authorList>
            <consortium name="The Broad Institute Genomics Platform"/>
            <consortium name="The Broad Institute Genome Sequencing Center for Infectious Disease"/>
            <person name="Wu L."/>
            <person name="Ma J."/>
        </authorList>
    </citation>
    <scope>NUCLEOTIDE SEQUENCE [LARGE SCALE GENOMIC DNA]</scope>
    <source>
        <strain evidence="2">KCTC 42644</strain>
    </source>
</reference>
<name>A0ABV7XC16_9SPHN</name>
<keyword evidence="2" id="KW-1185">Reference proteome</keyword>
<proteinExistence type="predicted"/>
<dbReference type="Proteomes" id="UP001595615">
    <property type="component" value="Unassembled WGS sequence"/>
</dbReference>
<evidence type="ECO:0000313" key="1">
    <source>
        <dbReference type="EMBL" id="MFC3713366.1"/>
    </source>
</evidence>
<dbReference type="EMBL" id="JBHRXV010000011">
    <property type="protein sequence ID" value="MFC3713366.1"/>
    <property type="molecule type" value="Genomic_DNA"/>
</dbReference>
<sequence length="249" mass="27351">MASNPAPMLPLFYNSIAPLSSQAHAGFKVRQRTAYPEAAKTHAIPLTVDEFASAMRHYPIVFGSGPTAAPLALMGLTDGVNTFVDADGNWAKDVYVPAYARRYPFLLAKFNETSEELTLCFDDKAGLVEAGDFDGYELFDGEAPSEHTKSVLAFCEQFETAVARTKQFMDEIQALDLIIDGEVSLQQGDGQPSIYRGFRMIGEDKLRELRGDQLRKLVQTGMIGLVYAHLLSLQNTRDIFAKQMGVAAA</sequence>
<comment type="caution">
    <text evidence="1">The sequence shown here is derived from an EMBL/GenBank/DDBJ whole genome shotgun (WGS) entry which is preliminary data.</text>
</comment>
<protein>
    <submittedName>
        <fullName evidence="1">SapC family protein</fullName>
    </submittedName>
</protein>
<dbReference type="Pfam" id="PF07277">
    <property type="entry name" value="SapC"/>
    <property type="match status" value="1"/>
</dbReference>
<dbReference type="InterPro" id="IPR010836">
    <property type="entry name" value="SapC"/>
</dbReference>
<organism evidence="1 2">
    <name type="scientific">Sphingoaurantiacus capsulatus</name>
    <dbReference type="NCBI Taxonomy" id="1771310"/>
    <lineage>
        <taxon>Bacteria</taxon>
        <taxon>Pseudomonadati</taxon>
        <taxon>Pseudomonadota</taxon>
        <taxon>Alphaproteobacteria</taxon>
        <taxon>Sphingomonadales</taxon>
        <taxon>Sphingosinicellaceae</taxon>
        <taxon>Sphingoaurantiacus</taxon>
    </lineage>
</organism>